<comment type="subunit">
    <text evidence="4">Component of the Mediator complex.</text>
</comment>
<keyword evidence="4" id="KW-0805">Transcription regulation</keyword>
<comment type="function">
    <text evidence="4">Component of the Mediator complex, a coactivator involved in the regulated transcription of nearly all RNA polymerase II-dependent genes. Mediator functions as a bridge to convey information from gene-specific regulatory proteins to the basal RNA polymerase II transcription machinery. Mediator is recruited to promoters by direct interactions with regulatory proteins and serves as a scaffold for the assembly of a functional pre-initiation complex with RNA polymerase II and the general transcription factors.</text>
</comment>
<dbReference type="GO" id="GO:0016592">
    <property type="term" value="C:mediator complex"/>
    <property type="evidence" value="ECO:0007669"/>
    <property type="project" value="InterPro"/>
</dbReference>
<feature type="compositionally biased region" description="Low complexity" evidence="5">
    <location>
        <begin position="33"/>
        <end position="50"/>
    </location>
</feature>
<evidence type="ECO:0000256" key="1">
    <source>
        <dbReference type="ARBA" id="ARBA00004123"/>
    </source>
</evidence>
<proteinExistence type="inferred from homology"/>
<evidence type="ECO:0000313" key="6">
    <source>
        <dbReference type="EMBL" id="KAG9324027.1"/>
    </source>
</evidence>
<dbReference type="EMBL" id="JAIFTL010000080">
    <property type="protein sequence ID" value="KAG9324027.1"/>
    <property type="molecule type" value="Genomic_DNA"/>
</dbReference>
<dbReference type="InterPro" id="IPR019404">
    <property type="entry name" value="Mediator_Med11"/>
</dbReference>
<evidence type="ECO:0000313" key="7">
    <source>
        <dbReference type="Proteomes" id="UP000717515"/>
    </source>
</evidence>
<evidence type="ECO:0000256" key="3">
    <source>
        <dbReference type="ARBA" id="ARBA00023242"/>
    </source>
</evidence>
<feature type="region of interest" description="Disordered" evidence="5">
    <location>
        <begin position="1"/>
        <end position="112"/>
    </location>
</feature>
<sequence>MEDFGSGDTDMASPPSTITVSSSSSALQEHGHSQAPSHSQSPSQAQSHAAETQSAETKSTKPKTRKLVRDGYVYQPYDTYTHSSKDTLDVDGEFLPSSSSTKNNQDSHDHQASATRILELRGLERRIVQLLETAGQAIQILSGDPEDDESDEAGKRLLSATSLQPSERNAMVKAYADEKSQKFETLAAGYATLVNEIQSGLRRQFHYLTKAGISSSQVPFKNVVYGEEKELETWLNAVDVLKDSADRLIGNVEQELLRPQESAEAGSGAGPGASH</sequence>
<dbReference type="GO" id="GO:0006357">
    <property type="term" value="P:regulation of transcription by RNA polymerase II"/>
    <property type="evidence" value="ECO:0007669"/>
    <property type="project" value="InterPro"/>
</dbReference>
<feature type="region of interest" description="Disordered" evidence="5">
    <location>
        <begin position="255"/>
        <end position="275"/>
    </location>
</feature>
<keyword evidence="4" id="KW-0010">Activator</keyword>
<gene>
    <name evidence="4" type="primary">MED11</name>
    <name evidence="6" type="ORF">KVV02_003506</name>
</gene>
<keyword evidence="3 4" id="KW-0539">Nucleus</keyword>
<evidence type="ECO:0000256" key="4">
    <source>
        <dbReference type="RuleBase" id="RU364147"/>
    </source>
</evidence>
<dbReference type="Proteomes" id="UP000717515">
    <property type="component" value="Unassembled WGS sequence"/>
</dbReference>
<comment type="subcellular location">
    <subcellularLocation>
        <location evidence="1 4">Nucleus</location>
    </subcellularLocation>
</comment>
<dbReference type="Gene3D" id="1.10.287.3490">
    <property type="match status" value="1"/>
</dbReference>
<keyword evidence="4" id="KW-0804">Transcription</keyword>
<evidence type="ECO:0000256" key="2">
    <source>
        <dbReference type="ARBA" id="ARBA00008186"/>
    </source>
</evidence>
<protein>
    <recommendedName>
        <fullName evidence="4">Mediator of RNA polymerase II transcription subunit 11</fullName>
    </recommendedName>
    <alternativeName>
        <fullName evidence="4">Mediator complex subunit 11</fullName>
    </alternativeName>
</protein>
<reference evidence="6" key="1">
    <citation type="submission" date="2021-07" db="EMBL/GenBank/DDBJ databases">
        <title>Draft genome of Mortierella alpina, strain LL118, isolated from an aspen leaf litter sample.</title>
        <authorList>
            <person name="Yang S."/>
            <person name="Vinatzer B.A."/>
        </authorList>
    </citation>
    <scope>NUCLEOTIDE SEQUENCE</scope>
    <source>
        <strain evidence="6">LL118</strain>
    </source>
</reference>
<evidence type="ECO:0000256" key="5">
    <source>
        <dbReference type="SAM" id="MobiDB-lite"/>
    </source>
</evidence>
<organism evidence="6 7">
    <name type="scientific">Mortierella alpina</name>
    <name type="common">Oleaginous fungus</name>
    <name type="synonym">Mortierella renispora</name>
    <dbReference type="NCBI Taxonomy" id="64518"/>
    <lineage>
        <taxon>Eukaryota</taxon>
        <taxon>Fungi</taxon>
        <taxon>Fungi incertae sedis</taxon>
        <taxon>Mucoromycota</taxon>
        <taxon>Mortierellomycotina</taxon>
        <taxon>Mortierellomycetes</taxon>
        <taxon>Mortierellales</taxon>
        <taxon>Mortierellaceae</taxon>
        <taxon>Mortierella</taxon>
    </lineage>
</organism>
<accession>A0A9P8A826</accession>
<name>A0A9P8A826_MORAP</name>
<comment type="caution">
    <text evidence="6">The sequence shown here is derived from an EMBL/GenBank/DDBJ whole genome shotgun (WGS) entry which is preliminary data.</text>
</comment>
<feature type="compositionally biased region" description="Low complexity" evidence="5">
    <location>
        <begin position="13"/>
        <end position="25"/>
    </location>
</feature>
<dbReference type="GO" id="GO:0003712">
    <property type="term" value="F:transcription coregulator activity"/>
    <property type="evidence" value="ECO:0007669"/>
    <property type="project" value="InterPro"/>
</dbReference>
<comment type="similarity">
    <text evidence="2 4">Belongs to the Mediator complex subunit 11 family.</text>
</comment>
<dbReference type="Pfam" id="PF10280">
    <property type="entry name" value="Med11"/>
    <property type="match status" value="1"/>
</dbReference>
<dbReference type="AlphaFoldDB" id="A0A9P8A826"/>